<proteinExistence type="predicted"/>
<dbReference type="Proteomes" id="UP000321513">
    <property type="component" value="Unassembled WGS sequence"/>
</dbReference>
<protein>
    <submittedName>
        <fullName evidence="2">Uncharacterized protein</fullName>
    </submittedName>
</protein>
<name>A0A512B7R0_9BACT</name>
<keyword evidence="3" id="KW-1185">Reference proteome</keyword>
<evidence type="ECO:0000313" key="2">
    <source>
        <dbReference type="EMBL" id="GEO08012.1"/>
    </source>
</evidence>
<evidence type="ECO:0000313" key="3">
    <source>
        <dbReference type="Proteomes" id="UP000321513"/>
    </source>
</evidence>
<reference evidence="2 3" key="1">
    <citation type="submission" date="2019-07" db="EMBL/GenBank/DDBJ databases">
        <title>Whole genome shotgun sequence of Segetibacter aerophilus NBRC 106135.</title>
        <authorList>
            <person name="Hosoyama A."/>
            <person name="Uohara A."/>
            <person name="Ohji S."/>
            <person name="Ichikawa N."/>
        </authorList>
    </citation>
    <scope>NUCLEOTIDE SEQUENCE [LARGE SCALE GENOMIC DNA]</scope>
    <source>
        <strain evidence="2 3">NBRC 106135</strain>
    </source>
</reference>
<evidence type="ECO:0000256" key="1">
    <source>
        <dbReference type="SAM" id="MobiDB-lite"/>
    </source>
</evidence>
<comment type="caution">
    <text evidence="2">The sequence shown here is derived from an EMBL/GenBank/DDBJ whole genome shotgun (WGS) entry which is preliminary data.</text>
</comment>
<dbReference type="AlphaFoldDB" id="A0A512B7R0"/>
<feature type="region of interest" description="Disordered" evidence="1">
    <location>
        <begin position="1"/>
        <end position="71"/>
    </location>
</feature>
<dbReference type="RefSeq" id="WP_147201952.1">
    <property type="nucleotide sequence ID" value="NZ_BJYT01000001.1"/>
</dbReference>
<organism evidence="2 3">
    <name type="scientific">Segetibacter aerophilus</name>
    <dbReference type="NCBI Taxonomy" id="670293"/>
    <lineage>
        <taxon>Bacteria</taxon>
        <taxon>Pseudomonadati</taxon>
        <taxon>Bacteroidota</taxon>
        <taxon>Chitinophagia</taxon>
        <taxon>Chitinophagales</taxon>
        <taxon>Chitinophagaceae</taxon>
        <taxon>Segetibacter</taxon>
    </lineage>
</organism>
<gene>
    <name evidence="2" type="ORF">SAE01_05080</name>
</gene>
<feature type="compositionally biased region" description="Basic and acidic residues" evidence="1">
    <location>
        <begin position="45"/>
        <end position="63"/>
    </location>
</feature>
<feature type="compositionally biased region" description="Basic and acidic residues" evidence="1">
    <location>
        <begin position="1"/>
        <end position="11"/>
    </location>
</feature>
<accession>A0A512B7R0</accession>
<sequence length="71" mass="7996">METRNNADIDTTKVSPVDTKRFEVQDNNGHIRGSRQANSNEQDVEEQRGQEDNSEYNKLDDRGTLAGNEAS</sequence>
<dbReference type="EMBL" id="BJYT01000001">
    <property type="protein sequence ID" value="GEO08012.1"/>
    <property type="molecule type" value="Genomic_DNA"/>
</dbReference>